<name>A0A6A6ZSZ4_9PLEO</name>
<gene>
    <name evidence="1" type="ORF">CC86DRAFT_457031</name>
</gene>
<keyword evidence="2" id="KW-1185">Reference proteome</keyword>
<dbReference type="EMBL" id="MU006230">
    <property type="protein sequence ID" value="KAF2824191.1"/>
    <property type="molecule type" value="Genomic_DNA"/>
</dbReference>
<protein>
    <submittedName>
        <fullName evidence="1">Uncharacterized protein</fullName>
    </submittedName>
</protein>
<evidence type="ECO:0000313" key="2">
    <source>
        <dbReference type="Proteomes" id="UP000799424"/>
    </source>
</evidence>
<evidence type="ECO:0000313" key="1">
    <source>
        <dbReference type="EMBL" id="KAF2824191.1"/>
    </source>
</evidence>
<proteinExistence type="predicted"/>
<dbReference type="Proteomes" id="UP000799424">
    <property type="component" value="Unassembled WGS sequence"/>
</dbReference>
<accession>A0A6A6ZSZ4</accession>
<sequence>MVKQPRMREKESVNQPGFFPCSHKIFRKTIARNRQFGDERIWVDHMTCGIDESRPSLRLAWYKLALPKGVKRRILPLLRISHRLRKDLMLVAPSPVNLGTARQCLARSIRKRHDVSTPLLTQHLICSVKQQSCNAVARTLSNISRIEQSPTTIRNEHVESRVQARKQSPSSYQYHNPAQEKMFQANRMRILLKSKYHASHS</sequence>
<reference evidence="1" key="1">
    <citation type="journal article" date="2020" name="Stud. Mycol.">
        <title>101 Dothideomycetes genomes: a test case for predicting lifestyles and emergence of pathogens.</title>
        <authorList>
            <person name="Haridas S."/>
            <person name="Albert R."/>
            <person name="Binder M."/>
            <person name="Bloem J."/>
            <person name="Labutti K."/>
            <person name="Salamov A."/>
            <person name="Andreopoulos B."/>
            <person name="Baker S."/>
            <person name="Barry K."/>
            <person name="Bills G."/>
            <person name="Bluhm B."/>
            <person name="Cannon C."/>
            <person name="Castanera R."/>
            <person name="Culley D."/>
            <person name="Daum C."/>
            <person name="Ezra D."/>
            <person name="Gonzalez J."/>
            <person name="Henrissat B."/>
            <person name="Kuo A."/>
            <person name="Liang C."/>
            <person name="Lipzen A."/>
            <person name="Lutzoni F."/>
            <person name="Magnuson J."/>
            <person name="Mondo S."/>
            <person name="Nolan M."/>
            <person name="Ohm R."/>
            <person name="Pangilinan J."/>
            <person name="Park H.-J."/>
            <person name="Ramirez L."/>
            <person name="Alfaro M."/>
            <person name="Sun H."/>
            <person name="Tritt A."/>
            <person name="Yoshinaga Y."/>
            <person name="Zwiers L.-H."/>
            <person name="Turgeon B."/>
            <person name="Goodwin S."/>
            <person name="Spatafora J."/>
            <person name="Crous P."/>
            <person name="Grigoriev I."/>
        </authorList>
    </citation>
    <scope>NUCLEOTIDE SEQUENCE</scope>
    <source>
        <strain evidence="1">CBS 113818</strain>
    </source>
</reference>
<dbReference type="AlphaFoldDB" id="A0A6A6ZSZ4"/>
<organism evidence="1 2">
    <name type="scientific">Ophiobolus disseminans</name>
    <dbReference type="NCBI Taxonomy" id="1469910"/>
    <lineage>
        <taxon>Eukaryota</taxon>
        <taxon>Fungi</taxon>
        <taxon>Dikarya</taxon>
        <taxon>Ascomycota</taxon>
        <taxon>Pezizomycotina</taxon>
        <taxon>Dothideomycetes</taxon>
        <taxon>Pleosporomycetidae</taxon>
        <taxon>Pleosporales</taxon>
        <taxon>Pleosporineae</taxon>
        <taxon>Phaeosphaeriaceae</taxon>
        <taxon>Ophiobolus</taxon>
    </lineage>
</organism>